<keyword evidence="3" id="KW-1185">Reference proteome</keyword>
<comment type="caution">
    <text evidence="2">The sequence shown here is derived from an EMBL/GenBank/DDBJ whole genome shotgun (WGS) entry which is preliminary data.</text>
</comment>
<dbReference type="Proteomes" id="UP001151760">
    <property type="component" value="Unassembled WGS sequence"/>
</dbReference>
<feature type="region of interest" description="Disordered" evidence="1">
    <location>
        <begin position="1"/>
        <end position="70"/>
    </location>
</feature>
<feature type="compositionally biased region" description="Low complexity" evidence="1">
    <location>
        <begin position="22"/>
        <end position="31"/>
    </location>
</feature>
<sequence>MMVQAPKEVGEGSAVPTDPHHTSTTTQPSTSRPHKKQSRRKQRKGTEIPQSSSPTEEHEPTHSNYPRLNKVTLIDETQGRNDKDLMFNTGVLNGDEVFVKTEEHVVNAATTTSSIPVSAADLVTTAEIKAAKPKAVTTAATTVTPVRSRAKGIIFHDQEEQAHALIFSSSQSQLPEDKDKAELEEEEKLARQKEVEANIALIESWDNTQAMIEADRLLAERLQAREQEELTNKEKARLFVELLEKRKKHFAALRAQEKRNKPPTKAQKKSTMVNMFVDMDTKMKEGSKKAKANTAQESSSKIAGDELEQEKAKKQKIDDDQEEAKMRKLIEIVPDKEEVAMDAIPLAIKPPSIVDWKIIKERKIGFYQIKRADGNSKRYSAFIIMIKDFDRDDLETLWRLVKAKHGDTRPEEEYERVLWGDLKVMFEPDIRSEVWRSLQGYKVTIYKLFDSCRGRIVGIKRLHDDLEVSTAQEASTFEELKHRLSTIPVLSLPDFNKVVLTAMQRRLWDPVIKSAFQDDPLRARGTVADYQNEFEMVISQVTGKSESFLTSIYIFGLKPTLQRALLWSNPTTLGEAFSLTRIAEARFEDERSITDIAKTNLNAGVQVQDLEEMIRYKSNKIEAFQTSMVATFEEHEQQENQDNLNEIFEEKDDAKPPISTDTFGSNGGNDSRTSGSKTPAKEVVDNGIKSGVVVGLLEEFQEGYMVDALSRVE</sequence>
<feature type="region of interest" description="Disordered" evidence="1">
    <location>
        <begin position="283"/>
        <end position="320"/>
    </location>
</feature>
<organism evidence="2 3">
    <name type="scientific">Tanacetum coccineum</name>
    <dbReference type="NCBI Taxonomy" id="301880"/>
    <lineage>
        <taxon>Eukaryota</taxon>
        <taxon>Viridiplantae</taxon>
        <taxon>Streptophyta</taxon>
        <taxon>Embryophyta</taxon>
        <taxon>Tracheophyta</taxon>
        <taxon>Spermatophyta</taxon>
        <taxon>Magnoliopsida</taxon>
        <taxon>eudicotyledons</taxon>
        <taxon>Gunneridae</taxon>
        <taxon>Pentapetalae</taxon>
        <taxon>asterids</taxon>
        <taxon>campanulids</taxon>
        <taxon>Asterales</taxon>
        <taxon>Asteraceae</taxon>
        <taxon>Asteroideae</taxon>
        <taxon>Anthemideae</taxon>
        <taxon>Anthemidinae</taxon>
        <taxon>Tanacetum</taxon>
    </lineage>
</organism>
<evidence type="ECO:0000313" key="2">
    <source>
        <dbReference type="EMBL" id="GJT22910.1"/>
    </source>
</evidence>
<feature type="compositionally biased region" description="Basic residues" evidence="1">
    <location>
        <begin position="32"/>
        <end position="43"/>
    </location>
</feature>
<feature type="region of interest" description="Disordered" evidence="1">
    <location>
        <begin position="653"/>
        <end position="682"/>
    </location>
</feature>
<name>A0ABQ5C7F4_9ASTR</name>
<evidence type="ECO:0000313" key="3">
    <source>
        <dbReference type="Proteomes" id="UP001151760"/>
    </source>
</evidence>
<proteinExistence type="predicted"/>
<gene>
    <name evidence="2" type="ORF">Tco_0892847</name>
</gene>
<evidence type="ECO:0000256" key="1">
    <source>
        <dbReference type="SAM" id="MobiDB-lite"/>
    </source>
</evidence>
<feature type="compositionally biased region" description="Polar residues" evidence="1">
    <location>
        <begin position="659"/>
        <end position="677"/>
    </location>
</feature>
<reference evidence="2" key="2">
    <citation type="submission" date="2022-01" db="EMBL/GenBank/DDBJ databases">
        <authorList>
            <person name="Yamashiro T."/>
            <person name="Shiraishi A."/>
            <person name="Satake H."/>
            <person name="Nakayama K."/>
        </authorList>
    </citation>
    <scope>NUCLEOTIDE SEQUENCE</scope>
</reference>
<reference evidence="2" key="1">
    <citation type="journal article" date="2022" name="Int. J. Mol. Sci.">
        <title>Draft Genome of Tanacetum Coccineum: Genomic Comparison of Closely Related Tanacetum-Family Plants.</title>
        <authorList>
            <person name="Yamashiro T."/>
            <person name="Shiraishi A."/>
            <person name="Nakayama K."/>
            <person name="Satake H."/>
        </authorList>
    </citation>
    <scope>NUCLEOTIDE SEQUENCE</scope>
</reference>
<accession>A0ABQ5C7F4</accession>
<protein>
    <submittedName>
        <fullName evidence="2">Uncharacterized protein</fullName>
    </submittedName>
</protein>
<dbReference type="EMBL" id="BQNB010014010">
    <property type="protein sequence ID" value="GJT22910.1"/>
    <property type="molecule type" value="Genomic_DNA"/>
</dbReference>
<feature type="compositionally biased region" description="Basic and acidic residues" evidence="1">
    <location>
        <begin position="309"/>
        <end position="320"/>
    </location>
</feature>